<name>A0A9D4CQV9_DREPO</name>
<proteinExistence type="predicted"/>
<dbReference type="PANTHER" id="PTHR35378">
    <property type="entry name" value="UNNAMED PRODUCT"/>
    <property type="match status" value="1"/>
</dbReference>
<organism evidence="2 3">
    <name type="scientific">Dreissena polymorpha</name>
    <name type="common">Zebra mussel</name>
    <name type="synonym">Mytilus polymorpha</name>
    <dbReference type="NCBI Taxonomy" id="45954"/>
    <lineage>
        <taxon>Eukaryota</taxon>
        <taxon>Metazoa</taxon>
        <taxon>Spiralia</taxon>
        <taxon>Lophotrochozoa</taxon>
        <taxon>Mollusca</taxon>
        <taxon>Bivalvia</taxon>
        <taxon>Autobranchia</taxon>
        <taxon>Heteroconchia</taxon>
        <taxon>Euheterodonta</taxon>
        <taxon>Imparidentia</taxon>
        <taxon>Neoheterodontei</taxon>
        <taxon>Myida</taxon>
        <taxon>Dreissenoidea</taxon>
        <taxon>Dreissenidae</taxon>
        <taxon>Dreissena</taxon>
    </lineage>
</organism>
<dbReference type="OrthoDB" id="449340at2759"/>
<reference evidence="2" key="2">
    <citation type="submission" date="2020-11" db="EMBL/GenBank/DDBJ databases">
        <authorList>
            <person name="McCartney M.A."/>
            <person name="Auch B."/>
            <person name="Kono T."/>
            <person name="Mallez S."/>
            <person name="Becker A."/>
            <person name="Gohl D.M."/>
            <person name="Silverstein K.A.T."/>
            <person name="Koren S."/>
            <person name="Bechman K.B."/>
            <person name="Herman A."/>
            <person name="Abrahante J.E."/>
            <person name="Garbe J."/>
        </authorList>
    </citation>
    <scope>NUCLEOTIDE SEQUENCE</scope>
    <source>
        <strain evidence="2">Duluth1</strain>
        <tissue evidence="2">Whole animal</tissue>
    </source>
</reference>
<evidence type="ECO:0000313" key="2">
    <source>
        <dbReference type="EMBL" id="KAH3729990.1"/>
    </source>
</evidence>
<feature type="region of interest" description="Disordered" evidence="1">
    <location>
        <begin position="118"/>
        <end position="158"/>
    </location>
</feature>
<keyword evidence="3" id="KW-1185">Reference proteome</keyword>
<evidence type="ECO:0000313" key="3">
    <source>
        <dbReference type="Proteomes" id="UP000828390"/>
    </source>
</evidence>
<accession>A0A9D4CQV9</accession>
<gene>
    <name evidence="2" type="ORF">DPMN_055969</name>
</gene>
<dbReference type="Proteomes" id="UP000828390">
    <property type="component" value="Unassembled WGS sequence"/>
</dbReference>
<dbReference type="AlphaFoldDB" id="A0A9D4CQV9"/>
<dbReference type="EMBL" id="JAIWYP010000012">
    <property type="protein sequence ID" value="KAH3729990.1"/>
    <property type="molecule type" value="Genomic_DNA"/>
</dbReference>
<feature type="compositionally biased region" description="Basic and acidic residues" evidence="1">
    <location>
        <begin position="141"/>
        <end position="158"/>
    </location>
</feature>
<reference evidence="2" key="1">
    <citation type="journal article" date="2019" name="bioRxiv">
        <title>The Genome of the Zebra Mussel, Dreissena polymorpha: A Resource for Invasive Species Research.</title>
        <authorList>
            <person name="McCartney M.A."/>
            <person name="Auch B."/>
            <person name="Kono T."/>
            <person name="Mallez S."/>
            <person name="Zhang Y."/>
            <person name="Obille A."/>
            <person name="Becker A."/>
            <person name="Abrahante J.E."/>
            <person name="Garbe J."/>
            <person name="Badalamenti J.P."/>
            <person name="Herman A."/>
            <person name="Mangelson H."/>
            <person name="Liachko I."/>
            <person name="Sullivan S."/>
            <person name="Sone E.D."/>
            <person name="Koren S."/>
            <person name="Silverstein K.A.T."/>
            <person name="Beckman K.B."/>
            <person name="Gohl D.M."/>
        </authorList>
    </citation>
    <scope>NUCLEOTIDE SEQUENCE</scope>
    <source>
        <strain evidence="2">Duluth1</strain>
        <tissue evidence="2">Whole animal</tissue>
    </source>
</reference>
<comment type="caution">
    <text evidence="2">The sequence shown here is derived from an EMBL/GenBank/DDBJ whole genome shotgun (WGS) entry which is preliminary data.</text>
</comment>
<protein>
    <submittedName>
        <fullName evidence="2">Uncharacterized protein</fullName>
    </submittedName>
</protein>
<dbReference type="PANTHER" id="PTHR35378:SF1">
    <property type="entry name" value="C2H2-TYPE DOMAIN-CONTAINING PROTEIN"/>
    <property type="match status" value="1"/>
</dbReference>
<sequence>MQLKPSEILYSQDSINIYFDSKSSHDGHKLGETLDDICEGNCSFESVPAITVVNQDGKWMTTNNRRLCVFKELELLGRCLTVPVNVGESIPEARRTTRNGGLSIIIRGYPEGRRYQEHENKDHYQIVPNSTRYDDSDSDDNFTHSDNSDNHDNNSDEW</sequence>
<evidence type="ECO:0000256" key="1">
    <source>
        <dbReference type="SAM" id="MobiDB-lite"/>
    </source>
</evidence>